<keyword evidence="4" id="KW-1185">Reference proteome</keyword>
<dbReference type="Proteomes" id="UP000823388">
    <property type="component" value="Chromosome 4N"/>
</dbReference>
<name>A0A8T0T2J2_PANVG</name>
<feature type="compositionally biased region" description="Polar residues" evidence="1">
    <location>
        <begin position="1"/>
        <end position="25"/>
    </location>
</feature>
<proteinExistence type="predicted"/>
<protein>
    <recommendedName>
        <fullName evidence="2">No apical meristem-associated C-terminal domain-containing protein</fullName>
    </recommendedName>
</protein>
<feature type="region of interest" description="Disordered" evidence="1">
    <location>
        <begin position="157"/>
        <end position="214"/>
    </location>
</feature>
<organism evidence="3 4">
    <name type="scientific">Panicum virgatum</name>
    <name type="common">Blackwell switchgrass</name>
    <dbReference type="NCBI Taxonomy" id="38727"/>
    <lineage>
        <taxon>Eukaryota</taxon>
        <taxon>Viridiplantae</taxon>
        <taxon>Streptophyta</taxon>
        <taxon>Embryophyta</taxon>
        <taxon>Tracheophyta</taxon>
        <taxon>Spermatophyta</taxon>
        <taxon>Magnoliopsida</taxon>
        <taxon>Liliopsida</taxon>
        <taxon>Poales</taxon>
        <taxon>Poaceae</taxon>
        <taxon>PACMAD clade</taxon>
        <taxon>Panicoideae</taxon>
        <taxon>Panicodae</taxon>
        <taxon>Paniceae</taxon>
        <taxon>Panicinae</taxon>
        <taxon>Panicum</taxon>
        <taxon>Panicum sect. Hiantes</taxon>
    </lineage>
</organism>
<dbReference type="Pfam" id="PF14303">
    <property type="entry name" value="NAM-associated"/>
    <property type="match status" value="1"/>
</dbReference>
<dbReference type="PANTHER" id="PTHR45125:SF40">
    <property type="entry name" value="OS06G0117800 PROTEIN"/>
    <property type="match status" value="1"/>
</dbReference>
<feature type="compositionally biased region" description="Low complexity" evidence="1">
    <location>
        <begin position="201"/>
        <end position="211"/>
    </location>
</feature>
<evidence type="ECO:0000256" key="1">
    <source>
        <dbReference type="SAM" id="MobiDB-lite"/>
    </source>
</evidence>
<gene>
    <name evidence="3" type="ORF">PVAP13_4NG153100</name>
</gene>
<evidence type="ECO:0000313" key="3">
    <source>
        <dbReference type="EMBL" id="KAG2605912.1"/>
    </source>
</evidence>
<comment type="caution">
    <text evidence="3">The sequence shown here is derived from an EMBL/GenBank/DDBJ whole genome shotgun (WGS) entry which is preliminary data.</text>
</comment>
<dbReference type="InterPro" id="IPR029466">
    <property type="entry name" value="NAM-associated_C"/>
</dbReference>
<accession>A0A8T0T2J2</accession>
<feature type="compositionally biased region" description="Polar residues" evidence="1">
    <location>
        <begin position="157"/>
        <end position="171"/>
    </location>
</feature>
<feature type="region of interest" description="Disordered" evidence="1">
    <location>
        <begin position="1"/>
        <end position="36"/>
    </location>
</feature>
<dbReference type="AlphaFoldDB" id="A0A8T0T2J2"/>
<evidence type="ECO:0000313" key="4">
    <source>
        <dbReference type="Proteomes" id="UP000823388"/>
    </source>
</evidence>
<dbReference type="PANTHER" id="PTHR45125">
    <property type="entry name" value="F21J9.4-RELATED"/>
    <property type="match status" value="1"/>
</dbReference>
<sequence>MNGQPSQGLSIDNSHCSQDSPSLKSQRAAKKKNVARRGTAFTKVEDLVVCSAFLNISKDPITGVNHDYFNEHKPEGSNRSQIAVQHRWALIQKAMNKFCAHKAAVDRLNESGKNEQDRIDDAVKMYESIEPFTIMHCWKKLRNEAKWNDKFLELNNSTSPNGMSSPPTQGHTVAGHAEPGNENMDTSRPEGRDGPKRHRSNSCTETSSSSTAVEVLQRLQEKSEQTEEKQDKQMAGILNRKDEKIKIQRDLLKLQKKQMKTSAQQQKKENAIMEKQTEAQLMAAETSIMSIDIEKVPHYLKNYYLGMQ</sequence>
<feature type="compositionally biased region" description="Basic and acidic residues" evidence="1">
    <location>
        <begin position="185"/>
        <end position="194"/>
    </location>
</feature>
<dbReference type="EMBL" id="CM029044">
    <property type="protein sequence ID" value="KAG2605912.1"/>
    <property type="molecule type" value="Genomic_DNA"/>
</dbReference>
<evidence type="ECO:0000259" key="2">
    <source>
        <dbReference type="Pfam" id="PF14303"/>
    </source>
</evidence>
<reference evidence="3" key="1">
    <citation type="submission" date="2020-05" db="EMBL/GenBank/DDBJ databases">
        <title>WGS assembly of Panicum virgatum.</title>
        <authorList>
            <person name="Lovell J.T."/>
            <person name="Jenkins J."/>
            <person name="Shu S."/>
            <person name="Juenger T.E."/>
            <person name="Schmutz J."/>
        </authorList>
    </citation>
    <scope>NUCLEOTIDE SEQUENCE</scope>
    <source>
        <strain evidence="3">AP13</strain>
    </source>
</reference>
<feature type="domain" description="No apical meristem-associated C-terminal" evidence="2">
    <location>
        <begin position="131"/>
        <end position="307"/>
    </location>
</feature>